<comment type="similarity">
    <text evidence="6">In the C-terminal section; belongs to the GTP cyclohydrolase II family.</text>
</comment>
<feature type="site" description="Essential for catalytic activity" evidence="14">
    <location>
        <position position="164"/>
    </location>
</feature>
<dbReference type="PIRSF" id="PIRSF001259">
    <property type="entry name" value="RibA"/>
    <property type="match status" value="1"/>
</dbReference>
<keyword evidence="17" id="KW-0378">Hydrolase</keyword>
<evidence type="ECO:0000256" key="10">
    <source>
        <dbReference type="ARBA" id="ARBA00022723"/>
    </source>
</evidence>
<keyword evidence="10 14" id="KW-0479">Metal-binding</keyword>
<feature type="binding site" evidence="14">
    <location>
        <position position="32"/>
    </location>
    <ligand>
        <name>D-ribulose 5-phosphate</name>
        <dbReference type="ChEBI" id="CHEBI:58121"/>
    </ligand>
</feature>
<dbReference type="SUPFAM" id="SSF142695">
    <property type="entry name" value="RibA-like"/>
    <property type="match status" value="1"/>
</dbReference>
<feature type="site" description="Essential for catalytic activity" evidence="14">
    <location>
        <position position="126"/>
    </location>
</feature>
<dbReference type="Proteomes" id="UP000029223">
    <property type="component" value="Unassembled WGS sequence"/>
</dbReference>
<dbReference type="Gene3D" id="3.40.50.10990">
    <property type="entry name" value="GTP cyclohydrolase II"/>
    <property type="match status" value="1"/>
</dbReference>
<feature type="binding site" evidence="14">
    <location>
        <position position="28"/>
    </location>
    <ligand>
        <name>Mg(2+)</name>
        <dbReference type="ChEBI" id="CHEBI:18420"/>
        <label>2</label>
    </ligand>
</feature>
<comment type="cofactor">
    <cofactor evidence="14 15">
        <name>Mg(2+)</name>
        <dbReference type="ChEBI" id="CHEBI:18420"/>
    </cofactor>
    <cofactor evidence="14 15">
        <name>Mn(2+)</name>
        <dbReference type="ChEBI" id="CHEBI:29035"/>
    </cofactor>
    <text evidence="14 15">Binds 2 divalent metal cations per subunit. Magnesium or manganese.</text>
</comment>
<name>A0ABQ0JGY1_9VIBR</name>
<dbReference type="PANTHER" id="PTHR21327">
    <property type="entry name" value="GTP CYCLOHYDROLASE II-RELATED"/>
    <property type="match status" value="1"/>
</dbReference>
<dbReference type="InterPro" id="IPR000422">
    <property type="entry name" value="DHBP_synthase_RibB"/>
</dbReference>
<accession>A0ABQ0JGY1</accession>
<comment type="function">
    <text evidence="3 14 15">Catalyzes the conversion of D-ribulose 5-phosphate to formate and 3,4-dihydroxy-2-butanone 4-phosphate.</text>
</comment>
<dbReference type="GO" id="GO:0003935">
    <property type="term" value="F:GTP cyclohydrolase II activity"/>
    <property type="evidence" value="ECO:0007669"/>
    <property type="project" value="UniProtKB-EC"/>
</dbReference>
<feature type="binding site" evidence="14">
    <location>
        <begin position="27"/>
        <end position="28"/>
    </location>
    <ligand>
        <name>D-ribulose 5-phosphate</name>
        <dbReference type="ChEBI" id="CHEBI:58121"/>
    </ligand>
</feature>
<comment type="similarity">
    <text evidence="5">In the N-terminal section; belongs to the DHBP synthase family.</text>
</comment>
<reference evidence="18" key="1">
    <citation type="submission" date="2014-09" db="EMBL/GenBank/DDBJ databases">
        <title>Vibrio variabilis JCM 19239. (C206) whole genome shotgun sequence.</title>
        <authorList>
            <person name="Sawabe T."/>
            <person name="Meirelles P."/>
            <person name="Nakanishi M."/>
            <person name="Sayaka M."/>
            <person name="Hattori M."/>
            <person name="Ohkuma M."/>
        </authorList>
    </citation>
    <scope>NUCLEOTIDE SEQUENCE [LARGE SCALE GENOMIC DNA]</scope>
    <source>
        <strain evidence="18">JCM 19239</strain>
    </source>
</reference>
<evidence type="ECO:0000256" key="8">
    <source>
        <dbReference type="ARBA" id="ARBA00018836"/>
    </source>
</evidence>
<keyword evidence="11 14" id="KW-0460">Magnesium</keyword>
<feature type="binding site" evidence="14">
    <location>
        <begin position="140"/>
        <end position="144"/>
    </location>
    <ligand>
        <name>D-ribulose 5-phosphate</name>
        <dbReference type="ChEBI" id="CHEBI:58121"/>
    </ligand>
</feature>
<keyword evidence="18" id="KW-1185">Reference proteome</keyword>
<dbReference type="NCBIfam" id="TIGR00506">
    <property type="entry name" value="ribB"/>
    <property type="match status" value="1"/>
</dbReference>
<dbReference type="HAMAP" id="MF_00180">
    <property type="entry name" value="RibB"/>
    <property type="match status" value="1"/>
</dbReference>
<gene>
    <name evidence="14" type="primary">ribB</name>
    <name evidence="17" type="ORF">JCM19239_3450</name>
</gene>
<comment type="catalytic activity">
    <reaction evidence="1 14 15">
        <text>D-ribulose 5-phosphate = (2S)-2-hydroxy-3-oxobutyl phosphate + formate + H(+)</text>
        <dbReference type="Rhea" id="RHEA:18457"/>
        <dbReference type="ChEBI" id="CHEBI:15378"/>
        <dbReference type="ChEBI" id="CHEBI:15740"/>
        <dbReference type="ChEBI" id="CHEBI:58121"/>
        <dbReference type="ChEBI" id="CHEBI:58830"/>
        <dbReference type="EC" id="4.1.99.12"/>
    </reaction>
</comment>
<evidence type="ECO:0000256" key="11">
    <source>
        <dbReference type="ARBA" id="ARBA00022842"/>
    </source>
</evidence>
<comment type="caution">
    <text evidence="17">The sequence shown here is derived from an EMBL/GenBank/DDBJ whole genome shotgun (WGS) entry which is preliminary data.</text>
</comment>
<sequence length="327" mass="35753">MPISTPQEIIEDIRLGKMVILMDDEDRENEGDLIMAAEQITPEAINFMATHGRGLICLTMTKARCESLGLPPMVQDNNAQYTTNFTVSIEAAEGVTTGISAADRARTVQAAVAKDAKAADLVQPGHIFPLAAQDGGVLTRAGHTEAGCDLAKLAGFEPASVIVEILNDDGTMARRPDLEVFAEKHDIKLGTIADLIEYRNNNETTIERVAACHLPTEFGEFELVTYRDTIDNQIHYAMCAGDLTVKAPLVRVHLQDTFTDILRSNRNSDRSWTLDKAMKRIGDEGGVLVILGNEESTELLVHKIKMFEQQDSGTAPTMAKKQAHHVA</sequence>
<keyword evidence="9 14" id="KW-0686">Riboflavin biosynthesis</keyword>
<organism evidence="17 18">
    <name type="scientific">Vibrio variabilis</name>
    <dbReference type="NCBI Taxonomy" id="990271"/>
    <lineage>
        <taxon>Bacteria</taxon>
        <taxon>Pseudomonadati</taxon>
        <taxon>Pseudomonadota</taxon>
        <taxon>Gammaproteobacteria</taxon>
        <taxon>Vibrionales</taxon>
        <taxon>Vibrionaceae</taxon>
        <taxon>Vibrio</taxon>
    </lineage>
</organism>
<evidence type="ECO:0000256" key="5">
    <source>
        <dbReference type="ARBA" id="ARBA00005520"/>
    </source>
</evidence>
<feature type="binding site" evidence="14">
    <location>
        <position position="28"/>
    </location>
    <ligand>
        <name>Mg(2+)</name>
        <dbReference type="ChEBI" id="CHEBI:18420"/>
        <label>1</label>
    </ligand>
</feature>
<dbReference type="EMBL" id="BBMS01000036">
    <property type="protein sequence ID" value="GAL27993.1"/>
    <property type="molecule type" value="Genomic_DNA"/>
</dbReference>
<feature type="binding site" evidence="14">
    <location>
        <position position="143"/>
    </location>
    <ligand>
        <name>Mg(2+)</name>
        <dbReference type="ChEBI" id="CHEBI:18420"/>
        <label>2</label>
    </ligand>
</feature>
<dbReference type="InterPro" id="IPR017945">
    <property type="entry name" value="DHBP_synth_RibB-like_a/b_dom"/>
</dbReference>
<reference evidence="18" key="2">
    <citation type="submission" date="2014-09" db="EMBL/GenBank/DDBJ databases">
        <authorList>
            <consortium name="NBRP consortium"/>
            <person name="Sawabe T."/>
            <person name="Meirelles P."/>
            <person name="Nakanishi M."/>
            <person name="Sayaka M."/>
            <person name="Hattori M."/>
            <person name="Ohkuma M."/>
        </authorList>
    </citation>
    <scope>NUCLEOTIDE SEQUENCE [LARGE SCALE GENOMIC DNA]</scope>
    <source>
        <strain evidence="18">JCM 19239</strain>
    </source>
</reference>
<dbReference type="Pfam" id="PF00926">
    <property type="entry name" value="DHBP_synthase"/>
    <property type="match status" value="1"/>
</dbReference>
<evidence type="ECO:0000256" key="13">
    <source>
        <dbReference type="ARBA" id="ARBA00023239"/>
    </source>
</evidence>
<comment type="cofactor">
    <cofactor evidence="2">
        <name>Mn(2+)</name>
        <dbReference type="ChEBI" id="CHEBI:29035"/>
    </cofactor>
</comment>
<dbReference type="EC" id="4.1.99.12" evidence="7 14"/>
<evidence type="ECO:0000256" key="12">
    <source>
        <dbReference type="ARBA" id="ARBA00023211"/>
    </source>
</evidence>
<comment type="subunit">
    <text evidence="14 15">Homodimer.</text>
</comment>
<dbReference type="InterPro" id="IPR032677">
    <property type="entry name" value="GTP_cyclohydro_II"/>
</dbReference>
<evidence type="ECO:0000256" key="6">
    <source>
        <dbReference type="ARBA" id="ARBA00008976"/>
    </source>
</evidence>
<dbReference type="Gene3D" id="3.90.870.10">
    <property type="entry name" value="DHBP synthase"/>
    <property type="match status" value="1"/>
</dbReference>
<dbReference type="InterPro" id="IPR036144">
    <property type="entry name" value="RibA-like_sf"/>
</dbReference>
<evidence type="ECO:0000256" key="14">
    <source>
        <dbReference type="HAMAP-Rule" id="MF_00180"/>
    </source>
</evidence>
<dbReference type="Pfam" id="PF00925">
    <property type="entry name" value="GTP_cyclohydro2"/>
    <property type="match status" value="1"/>
</dbReference>
<protein>
    <recommendedName>
        <fullName evidence="8 14">3,4-dihydroxy-2-butanone 4-phosphate synthase</fullName>
        <shortName evidence="14 15">DHBP synthase</shortName>
        <ecNumber evidence="7 14">4.1.99.12</ecNumber>
    </recommendedName>
</protein>
<evidence type="ECO:0000259" key="16">
    <source>
        <dbReference type="Pfam" id="PF00925"/>
    </source>
</evidence>
<comment type="similarity">
    <text evidence="14 15">Belongs to the DHBP synthase family.</text>
</comment>
<keyword evidence="12 14" id="KW-0464">Manganese</keyword>
<feature type="domain" description="GTP cyclohydrolase II" evidence="16">
    <location>
        <begin position="207"/>
        <end position="321"/>
    </location>
</feature>
<proteinExistence type="inferred from homology"/>
<dbReference type="SUPFAM" id="SSF55821">
    <property type="entry name" value="YrdC/RibB"/>
    <property type="match status" value="1"/>
</dbReference>
<evidence type="ECO:0000256" key="9">
    <source>
        <dbReference type="ARBA" id="ARBA00022619"/>
    </source>
</evidence>
<comment type="pathway">
    <text evidence="4 14 15">Cofactor biosynthesis; riboflavin biosynthesis; 2-hydroxy-3-oxobutyl phosphate from D-ribulose 5-phosphate: step 1/1.</text>
</comment>
<evidence type="ECO:0000256" key="2">
    <source>
        <dbReference type="ARBA" id="ARBA00001936"/>
    </source>
</evidence>
<evidence type="ECO:0000256" key="7">
    <source>
        <dbReference type="ARBA" id="ARBA00012153"/>
    </source>
</evidence>
<dbReference type="PANTHER" id="PTHR21327:SF34">
    <property type="entry name" value="3,4-DIHYDROXY-2-BUTANONE 4-PHOSPHATE SYNTHASE"/>
    <property type="match status" value="1"/>
</dbReference>
<evidence type="ECO:0000256" key="4">
    <source>
        <dbReference type="ARBA" id="ARBA00004904"/>
    </source>
</evidence>
<evidence type="ECO:0000256" key="1">
    <source>
        <dbReference type="ARBA" id="ARBA00000141"/>
    </source>
</evidence>
<keyword evidence="13 14" id="KW-0456">Lyase</keyword>
<evidence type="ECO:0000256" key="15">
    <source>
        <dbReference type="RuleBase" id="RU003843"/>
    </source>
</evidence>
<evidence type="ECO:0000313" key="17">
    <source>
        <dbReference type="EMBL" id="GAL27993.1"/>
    </source>
</evidence>
<evidence type="ECO:0000256" key="3">
    <source>
        <dbReference type="ARBA" id="ARBA00002284"/>
    </source>
</evidence>
<dbReference type="GO" id="GO:0008686">
    <property type="term" value="F:3,4-dihydroxy-2-butanone-4-phosphate synthase activity"/>
    <property type="evidence" value="ECO:0007669"/>
    <property type="project" value="UniProtKB-EC"/>
</dbReference>
<evidence type="ECO:0000313" key="18">
    <source>
        <dbReference type="Proteomes" id="UP000029223"/>
    </source>
</evidence>